<reference evidence="2 3" key="1">
    <citation type="submission" date="2022-12" db="EMBL/GenBank/DDBJ databases">
        <title>Chromosome-level genome assembly of true bugs.</title>
        <authorList>
            <person name="Ma L."/>
            <person name="Li H."/>
        </authorList>
    </citation>
    <scope>NUCLEOTIDE SEQUENCE [LARGE SCALE GENOMIC DNA]</scope>
    <source>
        <strain evidence="2">Lab_2022b</strain>
    </source>
</reference>
<comment type="caution">
    <text evidence="2">The sequence shown here is derived from an EMBL/GenBank/DDBJ whole genome shotgun (WGS) entry which is preliminary data.</text>
</comment>
<dbReference type="PROSITE" id="PS50878">
    <property type="entry name" value="RT_POL"/>
    <property type="match status" value="1"/>
</dbReference>
<evidence type="ECO:0000259" key="1">
    <source>
        <dbReference type="PROSITE" id="PS50878"/>
    </source>
</evidence>
<protein>
    <recommendedName>
        <fullName evidence="1">Reverse transcriptase domain-containing protein</fullName>
    </recommendedName>
</protein>
<sequence>MLSALPEKYTKCNHSQNFRIGWYKCSIHHGDEIFSRKAQWCGFNEQAVKCISSYLTGRYVAVQKDNTFSSLVHYPHGVPQGSVLDPLLFLLYINDLPISIEGEGISISLFADDIAVQFCNKDKIETNMCVSVISDWCAANSLSMNTDKTMSQEIKLRSNAERDIPVKFLGIMMDQRLDWSEHIAATLSKVSRGCFILRKLRSCVDLAAMKSAYFAYVHSHLRYGTIVWGRANAITRLFKMQKRFVRLIEGLPRKQSCRSIFRKLKIMTVPSLYIYECLVLVSNNINMFKNGLNQHHYDTRHRQILRVDKHKHKLASNFVYFRGVNMFNSLPQKIKNQNRNKIFKRKLKHFLINKEYYSIDEYINDSKI</sequence>
<dbReference type="Proteomes" id="UP001461498">
    <property type="component" value="Unassembled WGS sequence"/>
</dbReference>
<dbReference type="EMBL" id="JAPXFL010000001">
    <property type="protein sequence ID" value="KAK9511557.1"/>
    <property type="molecule type" value="Genomic_DNA"/>
</dbReference>
<feature type="domain" description="Reverse transcriptase" evidence="1">
    <location>
        <begin position="1"/>
        <end position="173"/>
    </location>
</feature>
<dbReference type="AlphaFoldDB" id="A0AAW1DR81"/>
<gene>
    <name evidence="2" type="ORF">O3M35_000190</name>
</gene>
<keyword evidence="3" id="KW-1185">Reference proteome</keyword>
<dbReference type="Pfam" id="PF00078">
    <property type="entry name" value="RVT_1"/>
    <property type="match status" value="1"/>
</dbReference>
<dbReference type="InterPro" id="IPR000477">
    <property type="entry name" value="RT_dom"/>
</dbReference>
<proteinExistence type="predicted"/>
<evidence type="ECO:0000313" key="2">
    <source>
        <dbReference type="EMBL" id="KAK9511557.1"/>
    </source>
</evidence>
<organism evidence="2 3">
    <name type="scientific">Rhynocoris fuscipes</name>
    <dbReference type="NCBI Taxonomy" id="488301"/>
    <lineage>
        <taxon>Eukaryota</taxon>
        <taxon>Metazoa</taxon>
        <taxon>Ecdysozoa</taxon>
        <taxon>Arthropoda</taxon>
        <taxon>Hexapoda</taxon>
        <taxon>Insecta</taxon>
        <taxon>Pterygota</taxon>
        <taxon>Neoptera</taxon>
        <taxon>Paraneoptera</taxon>
        <taxon>Hemiptera</taxon>
        <taxon>Heteroptera</taxon>
        <taxon>Panheteroptera</taxon>
        <taxon>Cimicomorpha</taxon>
        <taxon>Reduviidae</taxon>
        <taxon>Harpactorinae</taxon>
        <taxon>Harpactorini</taxon>
        <taxon>Rhynocoris</taxon>
    </lineage>
</organism>
<accession>A0AAW1DR81</accession>
<evidence type="ECO:0000313" key="3">
    <source>
        <dbReference type="Proteomes" id="UP001461498"/>
    </source>
</evidence>
<name>A0AAW1DR81_9HEMI</name>
<dbReference type="PANTHER" id="PTHR33332">
    <property type="entry name" value="REVERSE TRANSCRIPTASE DOMAIN-CONTAINING PROTEIN"/>
    <property type="match status" value="1"/>
</dbReference>